<dbReference type="InterPro" id="IPR008906">
    <property type="entry name" value="HATC_C_dom"/>
</dbReference>
<dbReference type="GO" id="GO:0046983">
    <property type="term" value="F:protein dimerization activity"/>
    <property type="evidence" value="ECO:0007669"/>
    <property type="project" value="InterPro"/>
</dbReference>
<accession>G4ZCB1</accession>
<gene>
    <name evidence="7" type="ORF">PHYSODRAFT_492443</name>
</gene>
<keyword evidence="3" id="KW-0863">Zinc-finger</keyword>
<evidence type="ECO:0000256" key="4">
    <source>
        <dbReference type="ARBA" id="ARBA00022833"/>
    </source>
</evidence>
<name>G4ZCB1_PHYSP</name>
<feature type="domain" description="HAT C-terminal dimerisation" evidence="6">
    <location>
        <begin position="175"/>
        <end position="261"/>
    </location>
</feature>
<keyword evidence="2" id="KW-0479">Metal-binding</keyword>
<dbReference type="InterPro" id="IPR012337">
    <property type="entry name" value="RNaseH-like_sf"/>
</dbReference>
<sequence>MLERFVELQLTLQRFFFYLGTPDGKKEFDDRSTKKLKLPTSAQWFTIQCLVELLAPFSVASDQLGAESYPTLVSLYFIISSLKAVLKNSGMFDELYKTVQAESYAPKVLSKMQSVRKSFLALMEERFDSRTEAEIIWIALLNPYTTNSRLFAAEGFNKAKDRLLAEMLIRDCERELEKYIERSSEAKANKKDKTPPSPLLWWKEHHSEFRTLAPLARKWLGCTASSVPSERAFSTAGNTITKRRGALNADTVRDLIFMAQNSTRS</sequence>
<dbReference type="SMR" id="G4ZCB1"/>
<dbReference type="InterPro" id="IPR052035">
    <property type="entry name" value="ZnF_BED_domain_contain"/>
</dbReference>
<evidence type="ECO:0000259" key="6">
    <source>
        <dbReference type="Pfam" id="PF05699"/>
    </source>
</evidence>
<proteinExistence type="predicted"/>
<dbReference type="PANTHER" id="PTHR46481:SF10">
    <property type="entry name" value="ZINC FINGER BED DOMAIN-CONTAINING PROTEIN 39"/>
    <property type="match status" value="1"/>
</dbReference>
<evidence type="ECO:0000256" key="5">
    <source>
        <dbReference type="ARBA" id="ARBA00023242"/>
    </source>
</evidence>
<dbReference type="KEGG" id="psoj:PHYSODRAFT_492443"/>
<evidence type="ECO:0000313" key="8">
    <source>
        <dbReference type="Proteomes" id="UP000002640"/>
    </source>
</evidence>
<dbReference type="GO" id="GO:0008270">
    <property type="term" value="F:zinc ion binding"/>
    <property type="evidence" value="ECO:0007669"/>
    <property type="project" value="UniProtKB-KW"/>
</dbReference>
<dbReference type="InParanoid" id="G4ZCB1"/>
<dbReference type="EMBL" id="JH159153">
    <property type="protein sequence ID" value="EGZ22139.1"/>
    <property type="molecule type" value="Genomic_DNA"/>
</dbReference>
<evidence type="ECO:0000313" key="7">
    <source>
        <dbReference type="EMBL" id="EGZ22139.1"/>
    </source>
</evidence>
<evidence type="ECO:0000256" key="1">
    <source>
        <dbReference type="ARBA" id="ARBA00004123"/>
    </source>
</evidence>
<reference evidence="7 8" key="1">
    <citation type="journal article" date="2006" name="Science">
        <title>Phytophthora genome sequences uncover evolutionary origins and mechanisms of pathogenesis.</title>
        <authorList>
            <person name="Tyler B.M."/>
            <person name="Tripathy S."/>
            <person name="Zhang X."/>
            <person name="Dehal P."/>
            <person name="Jiang R.H."/>
            <person name="Aerts A."/>
            <person name="Arredondo F.D."/>
            <person name="Baxter L."/>
            <person name="Bensasson D."/>
            <person name="Beynon J.L."/>
            <person name="Chapman J."/>
            <person name="Damasceno C.M."/>
            <person name="Dorrance A.E."/>
            <person name="Dou D."/>
            <person name="Dickerman A.W."/>
            <person name="Dubchak I.L."/>
            <person name="Garbelotto M."/>
            <person name="Gijzen M."/>
            <person name="Gordon S.G."/>
            <person name="Govers F."/>
            <person name="Grunwald N.J."/>
            <person name="Huang W."/>
            <person name="Ivors K.L."/>
            <person name="Jones R.W."/>
            <person name="Kamoun S."/>
            <person name="Krampis K."/>
            <person name="Lamour K.H."/>
            <person name="Lee M.K."/>
            <person name="McDonald W.H."/>
            <person name="Medina M."/>
            <person name="Meijer H.J."/>
            <person name="Nordberg E.K."/>
            <person name="Maclean D.J."/>
            <person name="Ospina-Giraldo M.D."/>
            <person name="Morris P.F."/>
            <person name="Phuntumart V."/>
            <person name="Putnam N.H."/>
            <person name="Rash S."/>
            <person name="Rose J.K."/>
            <person name="Sakihama Y."/>
            <person name="Salamov A.A."/>
            <person name="Savidor A."/>
            <person name="Scheuring C.F."/>
            <person name="Smith B.M."/>
            <person name="Sobral B.W."/>
            <person name="Terry A."/>
            <person name="Torto-Alalibo T.A."/>
            <person name="Win J."/>
            <person name="Xu Z."/>
            <person name="Zhang H."/>
            <person name="Grigoriev I.V."/>
            <person name="Rokhsar D.S."/>
            <person name="Boore J.L."/>
        </authorList>
    </citation>
    <scope>NUCLEOTIDE SEQUENCE [LARGE SCALE GENOMIC DNA]</scope>
    <source>
        <strain evidence="7 8">P6497</strain>
    </source>
</reference>
<dbReference type="GeneID" id="20656819"/>
<comment type="subcellular location">
    <subcellularLocation>
        <location evidence="1">Nucleus</location>
    </subcellularLocation>
</comment>
<dbReference type="SUPFAM" id="SSF53098">
    <property type="entry name" value="Ribonuclease H-like"/>
    <property type="match status" value="1"/>
</dbReference>
<keyword evidence="8" id="KW-1185">Reference proteome</keyword>
<dbReference type="AlphaFoldDB" id="G4ZCB1"/>
<dbReference type="Proteomes" id="UP000002640">
    <property type="component" value="Unassembled WGS sequence"/>
</dbReference>
<dbReference type="Pfam" id="PF05699">
    <property type="entry name" value="Dimer_Tnp_hAT"/>
    <property type="match status" value="1"/>
</dbReference>
<keyword evidence="4" id="KW-0862">Zinc</keyword>
<keyword evidence="5" id="KW-0539">Nucleus</keyword>
<organism evidence="7 8">
    <name type="scientific">Phytophthora sojae (strain P6497)</name>
    <name type="common">Soybean stem and root rot agent</name>
    <name type="synonym">Phytophthora megasperma f. sp. glycines</name>
    <dbReference type="NCBI Taxonomy" id="1094619"/>
    <lineage>
        <taxon>Eukaryota</taxon>
        <taxon>Sar</taxon>
        <taxon>Stramenopiles</taxon>
        <taxon>Oomycota</taxon>
        <taxon>Peronosporomycetes</taxon>
        <taxon>Peronosporales</taxon>
        <taxon>Peronosporaceae</taxon>
        <taxon>Phytophthora</taxon>
    </lineage>
</organism>
<dbReference type="PANTHER" id="PTHR46481">
    <property type="entry name" value="ZINC FINGER BED DOMAIN-CONTAINING PROTEIN 4"/>
    <property type="match status" value="1"/>
</dbReference>
<dbReference type="GO" id="GO:0005634">
    <property type="term" value="C:nucleus"/>
    <property type="evidence" value="ECO:0007669"/>
    <property type="project" value="UniProtKB-SubCell"/>
</dbReference>
<dbReference type="RefSeq" id="XP_009524856.1">
    <property type="nucleotide sequence ID" value="XM_009526561.1"/>
</dbReference>
<evidence type="ECO:0000256" key="2">
    <source>
        <dbReference type="ARBA" id="ARBA00022723"/>
    </source>
</evidence>
<dbReference type="STRING" id="1094619.G4ZCB1"/>
<protein>
    <recommendedName>
        <fullName evidence="6">HAT C-terminal dimerisation domain-containing protein</fullName>
    </recommendedName>
</protein>
<evidence type="ECO:0000256" key="3">
    <source>
        <dbReference type="ARBA" id="ARBA00022771"/>
    </source>
</evidence>